<evidence type="ECO:0000313" key="2">
    <source>
        <dbReference type="Proteomes" id="UP000044377"/>
    </source>
</evidence>
<keyword evidence="2" id="KW-1185">Reference proteome</keyword>
<dbReference type="PANTHER" id="PTHR37943:SF1">
    <property type="entry name" value="PROTEIN VES"/>
    <property type="match status" value="1"/>
</dbReference>
<evidence type="ECO:0008006" key="3">
    <source>
        <dbReference type="Google" id="ProtNLM"/>
    </source>
</evidence>
<gene>
    <name evidence="1" type="ORF">BN1221_04795c</name>
</gene>
<evidence type="ECO:0000313" key="1">
    <source>
        <dbReference type="EMBL" id="CPR21275.1"/>
    </source>
</evidence>
<dbReference type="InterPro" id="IPR010282">
    <property type="entry name" value="Uncharacterised_HutD/Ves"/>
</dbReference>
<dbReference type="Pfam" id="PF05962">
    <property type="entry name" value="HutD"/>
    <property type="match status" value="1"/>
</dbReference>
<dbReference type="Gene3D" id="2.60.120.10">
    <property type="entry name" value="Jelly Rolls"/>
    <property type="match status" value="1"/>
</dbReference>
<dbReference type="SUPFAM" id="SSF51182">
    <property type="entry name" value="RmlC-like cupins"/>
    <property type="match status" value="1"/>
</dbReference>
<dbReference type="InterPro" id="IPR011051">
    <property type="entry name" value="RmlC_Cupin_sf"/>
</dbReference>
<sequence>MIEFYDTDSLPVTRWRNGGGETREIVSFPPRSEPFAWRASIASIAASGAFSFFPGVDRVITLLNGEGVELASPGAFDQPLALHQPFAFAGEAEVNARLSGPESLDFNIMTRRGVCRATVIATRQPQQAAVGVCWVIAGRWRVGDTTLARGQGAWWNDCAVDVRPASEEAYLLFAAIIYE</sequence>
<dbReference type="EMBL" id="CGIG01000001">
    <property type="protein sequence ID" value="CPR21275.1"/>
    <property type="molecule type" value="Genomic_DNA"/>
</dbReference>
<dbReference type="PANTHER" id="PTHR37943">
    <property type="entry name" value="PROTEIN VES"/>
    <property type="match status" value="1"/>
</dbReference>
<dbReference type="Proteomes" id="UP000044377">
    <property type="component" value="Unassembled WGS sequence"/>
</dbReference>
<dbReference type="InterPro" id="IPR014710">
    <property type="entry name" value="RmlC-like_jellyroll"/>
</dbReference>
<protein>
    <recommendedName>
        <fullName evidence="3">HutD-family protein</fullName>
    </recommendedName>
</protein>
<proteinExistence type="predicted"/>
<dbReference type="RefSeq" id="WP_048639412.1">
    <property type="nucleotide sequence ID" value="NZ_CGIG01000001.1"/>
</dbReference>
<organism evidence="1 2">
    <name type="scientific">Brenneria goodwinii</name>
    <dbReference type="NCBI Taxonomy" id="1109412"/>
    <lineage>
        <taxon>Bacteria</taxon>
        <taxon>Pseudomonadati</taxon>
        <taxon>Pseudomonadota</taxon>
        <taxon>Gammaproteobacteria</taxon>
        <taxon>Enterobacterales</taxon>
        <taxon>Pectobacteriaceae</taxon>
        <taxon>Brenneria</taxon>
    </lineage>
</organism>
<reference evidence="2" key="1">
    <citation type="submission" date="2015-01" db="EMBL/GenBank/DDBJ databases">
        <authorList>
            <person name="Paterson Steve"/>
        </authorList>
    </citation>
    <scope>NUCLEOTIDE SEQUENCE [LARGE SCALE GENOMIC DNA]</scope>
    <source>
        <strain evidence="2">OBR1</strain>
    </source>
</reference>
<name>A0A0G4K2C8_9GAMM</name>
<dbReference type="AlphaFoldDB" id="A0A0G4K2C8"/>
<accession>A0A0G4K2C8</accession>
<dbReference type="STRING" id="1109412.BN1221_04795c"/>
<dbReference type="CDD" id="cd20293">
    <property type="entry name" value="cupin_HutD_N"/>
    <property type="match status" value="1"/>
</dbReference>
<dbReference type="OrthoDB" id="9800082at2"/>